<keyword evidence="2" id="KW-1185">Reference proteome</keyword>
<protein>
    <submittedName>
        <fullName evidence="1">Uncharacterized protein</fullName>
    </submittedName>
</protein>
<name>A0ACD3ADG2_9AGAR</name>
<reference evidence="1 2" key="1">
    <citation type="journal article" date="2019" name="Nat. Ecol. Evol.">
        <title>Megaphylogeny resolves global patterns of mushroom evolution.</title>
        <authorList>
            <person name="Varga T."/>
            <person name="Krizsan K."/>
            <person name="Foldi C."/>
            <person name="Dima B."/>
            <person name="Sanchez-Garcia M."/>
            <person name="Sanchez-Ramirez S."/>
            <person name="Szollosi G.J."/>
            <person name="Szarkandi J.G."/>
            <person name="Papp V."/>
            <person name="Albert L."/>
            <person name="Andreopoulos W."/>
            <person name="Angelini C."/>
            <person name="Antonin V."/>
            <person name="Barry K.W."/>
            <person name="Bougher N.L."/>
            <person name="Buchanan P."/>
            <person name="Buyck B."/>
            <person name="Bense V."/>
            <person name="Catcheside P."/>
            <person name="Chovatia M."/>
            <person name="Cooper J."/>
            <person name="Damon W."/>
            <person name="Desjardin D."/>
            <person name="Finy P."/>
            <person name="Geml J."/>
            <person name="Haridas S."/>
            <person name="Hughes K."/>
            <person name="Justo A."/>
            <person name="Karasinski D."/>
            <person name="Kautmanova I."/>
            <person name="Kiss B."/>
            <person name="Kocsube S."/>
            <person name="Kotiranta H."/>
            <person name="LaButti K.M."/>
            <person name="Lechner B.E."/>
            <person name="Liimatainen K."/>
            <person name="Lipzen A."/>
            <person name="Lukacs Z."/>
            <person name="Mihaltcheva S."/>
            <person name="Morgado L.N."/>
            <person name="Niskanen T."/>
            <person name="Noordeloos M.E."/>
            <person name="Ohm R.A."/>
            <person name="Ortiz-Santana B."/>
            <person name="Ovrebo C."/>
            <person name="Racz N."/>
            <person name="Riley R."/>
            <person name="Savchenko A."/>
            <person name="Shiryaev A."/>
            <person name="Soop K."/>
            <person name="Spirin V."/>
            <person name="Szebenyi C."/>
            <person name="Tomsovsky M."/>
            <person name="Tulloss R.E."/>
            <person name="Uehling J."/>
            <person name="Grigoriev I.V."/>
            <person name="Vagvolgyi C."/>
            <person name="Papp T."/>
            <person name="Martin F.M."/>
            <person name="Miettinen O."/>
            <person name="Hibbett D.S."/>
            <person name="Nagy L.G."/>
        </authorList>
    </citation>
    <scope>NUCLEOTIDE SEQUENCE [LARGE SCALE GENOMIC DNA]</scope>
    <source>
        <strain evidence="1 2">NL-1719</strain>
    </source>
</reference>
<organism evidence="1 2">
    <name type="scientific">Pluteus cervinus</name>
    <dbReference type="NCBI Taxonomy" id="181527"/>
    <lineage>
        <taxon>Eukaryota</taxon>
        <taxon>Fungi</taxon>
        <taxon>Dikarya</taxon>
        <taxon>Basidiomycota</taxon>
        <taxon>Agaricomycotina</taxon>
        <taxon>Agaricomycetes</taxon>
        <taxon>Agaricomycetidae</taxon>
        <taxon>Agaricales</taxon>
        <taxon>Pluteineae</taxon>
        <taxon>Pluteaceae</taxon>
        <taxon>Pluteus</taxon>
    </lineage>
</organism>
<dbReference type="EMBL" id="ML208509">
    <property type="protein sequence ID" value="TFK63703.1"/>
    <property type="molecule type" value="Genomic_DNA"/>
</dbReference>
<dbReference type="Proteomes" id="UP000308600">
    <property type="component" value="Unassembled WGS sequence"/>
</dbReference>
<evidence type="ECO:0000313" key="1">
    <source>
        <dbReference type="EMBL" id="TFK63703.1"/>
    </source>
</evidence>
<evidence type="ECO:0000313" key="2">
    <source>
        <dbReference type="Proteomes" id="UP000308600"/>
    </source>
</evidence>
<accession>A0ACD3ADG2</accession>
<sequence length="257" mass="29411">MGQYWMLLNYDKRISSGHLGKLGEFWSSGTGNYLFQRLIVPAEPLPSHTIDESTKGIVNIGEWAGDRMICVGDYIGDCPPDAFSEDELKEVEANGNLYQLADYRFRGMHQKKGIREGEMEIAYPEGRSWVLRNLSKKLFVLLDEFQASDCGDVEQILLSHICWSTDPSSSMLHDVTRGTWAGDRFDITLIENVLDGSEGPWKDVTEEVIEKIKLIWDSENRRPEESMWMMQKAIQAQMERQKAFGEQAPFFTLESNL</sequence>
<proteinExistence type="predicted"/>
<gene>
    <name evidence="1" type="ORF">BDN72DRAFT_881948</name>
</gene>